<dbReference type="GO" id="GO:0016020">
    <property type="term" value="C:membrane"/>
    <property type="evidence" value="ECO:0007669"/>
    <property type="project" value="TreeGrafter"/>
</dbReference>
<accession>A0A1Z5K4K7</accession>
<dbReference type="GO" id="GO:0048312">
    <property type="term" value="P:intracellular distribution of mitochondria"/>
    <property type="evidence" value="ECO:0007669"/>
    <property type="project" value="TreeGrafter"/>
</dbReference>
<dbReference type="PANTHER" id="PTHR11566:SF21">
    <property type="entry name" value="DYNAMIN RELATED PROTEIN 1, ISOFORM A"/>
    <property type="match status" value="1"/>
</dbReference>
<dbReference type="GO" id="GO:0006897">
    <property type="term" value="P:endocytosis"/>
    <property type="evidence" value="ECO:0007669"/>
    <property type="project" value="TreeGrafter"/>
</dbReference>
<dbReference type="GO" id="GO:0016559">
    <property type="term" value="P:peroxisome fission"/>
    <property type="evidence" value="ECO:0007669"/>
    <property type="project" value="TreeGrafter"/>
</dbReference>
<dbReference type="AlphaFoldDB" id="A0A1Z5K4K7"/>
<dbReference type="InterPro" id="IPR045063">
    <property type="entry name" value="Dynamin_N"/>
</dbReference>
<dbReference type="InterPro" id="IPR027417">
    <property type="entry name" value="P-loop_NTPase"/>
</dbReference>
<dbReference type="SUPFAM" id="SSF52540">
    <property type="entry name" value="P-loop containing nucleoside triphosphate hydrolases"/>
    <property type="match status" value="1"/>
</dbReference>
<dbReference type="Proteomes" id="UP000198406">
    <property type="component" value="Unassembled WGS sequence"/>
</dbReference>
<dbReference type="OrthoDB" id="43375at2759"/>
<dbReference type="GO" id="GO:0000266">
    <property type="term" value="P:mitochondrial fission"/>
    <property type="evidence" value="ECO:0007669"/>
    <property type="project" value="TreeGrafter"/>
</dbReference>
<dbReference type="EMBL" id="BDSP01000159">
    <property type="protein sequence ID" value="GAX21187.1"/>
    <property type="molecule type" value="Genomic_DNA"/>
</dbReference>
<evidence type="ECO:0000256" key="2">
    <source>
        <dbReference type="ARBA" id="ARBA00023134"/>
    </source>
</evidence>
<name>A0A1Z5K4K7_FISSO</name>
<dbReference type="InterPro" id="IPR022812">
    <property type="entry name" value="Dynamin"/>
</dbReference>
<protein>
    <recommendedName>
        <fullName evidence="3">Dynamin GTPase domain-containing protein</fullName>
    </recommendedName>
</protein>
<evidence type="ECO:0000313" key="5">
    <source>
        <dbReference type="Proteomes" id="UP000198406"/>
    </source>
</evidence>
<dbReference type="PANTHER" id="PTHR11566">
    <property type="entry name" value="DYNAMIN"/>
    <property type="match status" value="1"/>
</dbReference>
<evidence type="ECO:0000259" key="3">
    <source>
        <dbReference type="SMART" id="SM00053"/>
    </source>
</evidence>
<proteinExistence type="predicted"/>
<dbReference type="CDD" id="cd08771">
    <property type="entry name" value="DLP_1"/>
    <property type="match status" value="1"/>
</dbReference>
<dbReference type="GO" id="GO:0005525">
    <property type="term" value="F:GTP binding"/>
    <property type="evidence" value="ECO:0007669"/>
    <property type="project" value="InterPro"/>
</dbReference>
<keyword evidence="5" id="KW-1185">Reference proteome</keyword>
<dbReference type="InterPro" id="IPR000375">
    <property type="entry name" value="Dynamin_stalk"/>
</dbReference>
<dbReference type="Gene3D" id="3.40.50.300">
    <property type="entry name" value="P-loop containing nucleotide triphosphate hydrolases"/>
    <property type="match status" value="1"/>
</dbReference>
<keyword evidence="1" id="KW-0547">Nucleotide-binding</keyword>
<dbReference type="GO" id="GO:0008017">
    <property type="term" value="F:microtubule binding"/>
    <property type="evidence" value="ECO:0007669"/>
    <property type="project" value="TreeGrafter"/>
</dbReference>
<dbReference type="InterPro" id="IPR001401">
    <property type="entry name" value="Dynamin_GTPase"/>
</dbReference>
<dbReference type="Pfam" id="PF00350">
    <property type="entry name" value="Dynamin_N"/>
    <property type="match status" value="1"/>
</dbReference>
<sequence>METVPPAIPQSWSNAALGQLFADTSVARWVELPWICVMGETSSGKSTVLSQLSGIELPTDHTLTTKIPTLIQLRHDAVCQAHIQLIPWNHHSRIHNNNQHSDIGEEQHHHKVILTEEQWHEIPLQIRHAQELVTENGDATIRTDWWVSVSIQGPHVSHPFTLVDLPGLLQNSPEHPDIPQQVQALWKSIQHERSILLAVHPSTSDFHNAAVWASSSSSDFITIPVLTKPDLIDPGAESAVVNLLKGQHPLPLKGFHLIKGRGQAALDQSIEQALREEERFFQQQEPWKSITDTTCLGTIHLREKLSRMQLDLWRKTLPSIVQEIRRKRVEASRVMEQYRPIQDRRRYFQEQSQSLVAKLQASIQGRSSYSAGARLHQACTEYADSIRQGSLYTVRSVVEGAHVLVTTPRGVVPGGVVHIDKHFCCVDFIHEDHSSSEALFDRVGIPIQDHKVEVDDVWLEGLKVYIAREGGVCDSLKKIPFHCVRTDPSWLKEKIAATRTDELACFLNVDIFKAVVADFVEADWRPPCDKLLQITEDVARKAVSESIQSTLDERYPLLQSLLERHCRAVVRSLMDHAREQVDMHLAAEKQPYTLDLLLLENIAEARHRSLRRELEIAFRLDQEGGVYDTQAIQAIMDDVFERQKHKTIEDHTAEEMEIILESYGKIATRRVLDRSPMICWEVLRSLIPAIQESFWSVSEEELIECTQDQEDTRTKYIAAREEFEEMEKALRIFESL</sequence>
<dbReference type="PRINTS" id="PR00195">
    <property type="entry name" value="DYNAMIN"/>
</dbReference>
<dbReference type="Pfam" id="PF01031">
    <property type="entry name" value="Dynamin_M"/>
    <property type="match status" value="1"/>
</dbReference>
<evidence type="ECO:0000256" key="1">
    <source>
        <dbReference type="ARBA" id="ARBA00022741"/>
    </source>
</evidence>
<feature type="domain" description="Dynamin GTPase" evidence="3">
    <location>
        <begin position="1"/>
        <end position="269"/>
    </location>
</feature>
<dbReference type="GO" id="GO:0003924">
    <property type="term" value="F:GTPase activity"/>
    <property type="evidence" value="ECO:0007669"/>
    <property type="project" value="InterPro"/>
</dbReference>
<gene>
    <name evidence="4" type="ORF">FisN_10Hh326</name>
</gene>
<keyword evidence="2" id="KW-0342">GTP-binding</keyword>
<dbReference type="InParanoid" id="A0A1Z5K4K7"/>
<organism evidence="4 5">
    <name type="scientific">Fistulifera solaris</name>
    <name type="common">Oleaginous diatom</name>
    <dbReference type="NCBI Taxonomy" id="1519565"/>
    <lineage>
        <taxon>Eukaryota</taxon>
        <taxon>Sar</taxon>
        <taxon>Stramenopiles</taxon>
        <taxon>Ochrophyta</taxon>
        <taxon>Bacillariophyta</taxon>
        <taxon>Bacillariophyceae</taxon>
        <taxon>Bacillariophycidae</taxon>
        <taxon>Naviculales</taxon>
        <taxon>Naviculaceae</taxon>
        <taxon>Fistulifera</taxon>
    </lineage>
</organism>
<dbReference type="GO" id="GO:0005874">
    <property type="term" value="C:microtubule"/>
    <property type="evidence" value="ECO:0007669"/>
    <property type="project" value="TreeGrafter"/>
</dbReference>
<dbReference type="Gene3D" id="1.20.120.1240">
    <property type="entry name" value="Dynamin, middle domain"/>
    <property type="match status" value="1"/>
</dbReference>
<reference evidence="4 5" key="1">
    <citation type="journal article" date="2015" name="Plant Cell">
        <title>Oil accumulation by the oleaginous diatom Fistulifera solaris as revealed by the genome and transcriptome.</title>
        <authorList>
            <person name="Tanaka T."/>
            <person name="Maeda Y."/>
            <person name="Veluchamy A."/>
            <person name="Tanaka M."/>
            <person name="Abida H."/>
            <person name="Marechal E."/>
            <person name="Bowler C."/>
            <person name="Muto M."/>
            <person name="Sunaga Y."/>
            <person name="Tanaka M."/>
            <person name="Yoshino T."/>
            <person name="Taniguchi T."/>
            <person name="Fukuda Y."/>
            <person name="Nemoto M."/>
            <person name="Matsumoto M."/>
            <person name="Wong P.S."/>
            <person name="Aburatani S."/>
            <person name="Fujibuchi W."/>
        </authorList>
    </citation>
    <scope>NUCLEOTIDE SEQUENCE [LARGE SCALE GENOMIC DNA]</scope>
    <source>
        <strain evidence="4 5">JPCC DA0580</strain>
    </source>
</reference>
<dbReference type="GO" id="GO:0005739">
    <property type="term" value="C:mitochondrion"/>
    <property type="evidence" value="ECO:0007669"/>
    <property type="project" value="TreeGrafter"/>
</dbReference>
<comment type="caution">
    <text evidence="4">The sequence shown here is derived from an EMBL/GenBank/DDBJ whole genome shotgun (WGS) entry which is preliminary data.</text>
</comment>
<dbReference type="SMART" id="SM00053">
    <property type="entry name" value="DYNc"/>
    <property type="match status" value="1"/>
</dbReference>
<evidence type="ECO:0000313" key="4">
    <source>
        <dbReference type="EMBL" id="GAX21187.1"/>
    </source>
</evidence>